<feature type="compositionally biased region" description="Basic residues" evidence="2">
    <location>
        <begin position="1"/>
        <end position="11"/>
    </location>
</feature>
<proteinExistence type="predicted"/>
<protein>
    <submittedName>
        <fullName evidence="4">Cell division protein DivIC</fullName>
    </submittedName>
</protein>
<evidence type="ECO:0000313" key="5">
    <source>
        <dbReference type="Proteomes" id="UP001519272"/>
    </source>
</evidence>
<dbReference type="InterPro" id="IPR039076">
    <property type="entry name" value="DivIC"/>
</dbReference>
<gene>
    <name evidence="4" type="ORF">J2Z32_004041</name>
</gene>
<feature type="transmembrane region" description="Helical" evidence="3">
    <location>
        <begin position="30"/>
        <end position="48"/>
    </location>
</feature>
<keyword evidence="4" id="KW-0132">Cell division</keyword>
<keyword evidence="3" id="KW-0472">Membrane</keyword>
<feature type="region of interest" description="Disordered" evidence="2">
    <location>
        <begin position="1"/>
        <end position="23"/>
    </location>
</feature>
<evidence type="ECO:0000256" key="3">
    <source>
        <dbReference type="SAM" id="Phobius"/>
    </source>
</evidence>
<evidence type="ECO:0000313" key="4">
    <source>
        <dbReference type="EMBL" id="MBP1907366.1"/>
    </source>
</evidence>
<dbReference type="RefSeq" id="WP_210090946.1">
    <property type="nucleotide sequence ID" value="NZ_JAGGKG010000025.1"/>
</dbReference>
<evidence type="ECO:0000256" key="1">
    <source>
        <dbReference type="SAM" id="Coils"/>
    </source>
</evidence>
<dbReference type="PANTHER" id="PTHR40027">
    <property type="entry name" value="CELL DIVISION PROTEIN DIVIC"/>
    <property type="match status" value="1"/>
</dbReference>
<dbReference type="Pfam" id="PF04977">
    <property type="entry name" value="DivIC"/>
    <property type="match status" value="1"/>
</dbReference>
<dbReference type="PANTHER" id="PTHR40027:SF1">
    <property type="entry name" value="CELL DIVISION PROTEIN DIVIC"/>
    <property type="match status" value="1"/>
</dbReference>
<keyword evidence="1" id="KW-0175">Coiled coil</keyword>
<evidence type="ECO:0000256" key="2">
    <source>
        <dbReference type="SAM" id="MobiDB-lite"/>
    </source>
</evidence>
<reference evidence="4 5" key="1">
    <citation type="submission" date="2021-03" db="EMBL/GenBank/DDBJ databases">
        <title>Genomic Encyclopedia of Type Strains, Phase IV (KMG-IV): sequencing the most valuable type-strain genomes for metagenomic binning, comparative biology and taxonomic classification.</title>
        <authorList>
            <person name="Goeker M."/>
        </authorList>
    </citation>
    <scope>NUCLEOTIDE SEQUENCE [LARGE SCALE GENOMIC DNA]</scope>
    <source>
        <strain evidence="4 5">DSM 14349</strain>
    </source>
</reference>
<sequence length="117" mass="13336">MGSVRSIKKNQKNQPNTPANAAGARRRLKIWVTCIVLFLAWAGYTYYVQAEEISGKSQQLSETKASLDETQQKLEQLKYEISRLQDPEYIGQIAMKKYGLYKPGELPVRIPSNESQK</sequence>
<accession>A0ABS4FXQ5</accession>
<keyword evidence="3" id="KW-0812">Transmembrane</keyword>
<organism evidence="4 5">
    <name type="scientific">Paenibacillus turicensis</name>
    <dbReference type="NCBI Taxonomy" id="160487"/>
    <lineage>
        <taxon>Bacteria</taxon>
        <taxon>Bacillati</taxon>
        <taxon>Bacillota</taxon>
        <taxon>Bacilli</taxon>
        <taxon>Bacillales</taxon>
        <taxon>Paenibacillaceae</taxon>
        <taxon>Paenibacillus</taxon>
    </lineage>
</organism>
<keyword evidence="3" id="KW-1133">Transmembrane helix</keyword>
<dbReference type="GO" id="GO:0051301">
    <property type="term" value="P:cell division"/>
    <property type="evidence" value="ECO:0007669"/>
    <property type="project" value="UniProtKB-KW"/>
</dbReference>
<dbReference type="Proteomes" id="UP001519272">
    <property type="component" value="Unassembled WGS sequence"/>
</dbReference>
<dbReference type="InterPro" id="IPR007060">
    <property type="entry name" value="FtsL/DivIC"/>
</dbReference>
<name>A0ABS4FXQ5_9BACL</name>
<keyword evidence="5" id="KW-1185">Reference proteome</keyword>
<feature type="coiled-coil region" evidence="1">
    <location>
        <begin position="57"/>
        <end position="87"/>
    </location>
</feature>
<comment type="caution">
    <text evidence="4">The sequence shown here is derived from an EMBL/GenBank/DDBJ whole genome shotgun (WGS) entry which is preliminary data.</text>
</comment>
<keyword evidence="4" id="KW-0131">Cell cycle</keyword>
<dbReference type="EMBL" id="JAGGKG010000025">
    <property type="protein sequence ID" value="MBP1907366.1"/>
    <property type="molecule type" value="Genomic_DNA"/>
</dbReference>